<dbReference type="Pfam" id="PF00691">
    <property type="entry name" value="OmpA"/>
    <property type="match status" value="1"/>
</dbReference>
<dbReference type="InterPro" id="IPR006664">
    <property type="entry name" value="OMP_bac"/>
</dbReference>
<evidence type="ECO:0000256" key="1">
    <source>
        <dbReference type="ARBA" id="ARBA00004442"/>
    </source>
</evidence>
<dbReference type="CDD" id="cd07185">
    <property type="entry name" value="OmpA_C-like"/>
    <property type="match status" value="1"/>
</dbReference>
<reference evidence="6 7" key="1">
    <citation type="journal article" date="2014" name="ISME J.">
        <title>Adaptation of an abundant Roseobacter RCA organism to pelagic systems revealed by genomic and transcriptomic analyses.</title>
        <authorList>
            <person name="Voget S."/>
            <person name="Wemheuer B."/>
            <person name="Brinkhoff T."/>
            <person name="Vollmers J."/>
            <person name="Dietrich S."/>
            <person name="Giebel H.A."/>
            <person name="Beardsley C."/>
            <person name="Sardemann C."/>
            <person name="Bakenhus I."/>
            <person name="Billerbeck S."/>
            <person name="Daniel R."/>
            <person name="Simon M."/>
        </authorList>
    </citation>
    <scope>NUCLEOTIDE SEQUENCE [LARGE SCALE GENOMIC DNA]</scope>
    <source>
        <strain evidence="6 7">RCA23</strain>
    </source>
</reference>
<dbReference type="PANTHER" id="PTHR30329">
    <property type="entry name" value="STATOR ELEMENT OF FLAGELLAR MOTOR COMPLEX"/>
    <property type="match status" value="1"/>
</dbReference>
<dbReference type="GO" id="GO:0009279">
    <property type="term" value="C:cell outer membrane"/>
    <property type="evidence" value="ECO:0007669"/>
    <property type="project" value="UniProtKB-SubCell"/>
</dbReference>
<comment type="subcellular location">
    <subcellularLocation>
        <location evidence="1">Cell outer membrane</location>
    </subcellularLocation>
</comment>
<sequence length="280" mass="30036">MPIGLVQSSQTEQSLATLNVPTGVWNGSEVPSVTLTGQVTKTTFQSSEIRKPDAVAAAIWPQLDAQGYDLALQCADQTCGGYDFRFTLPVVPPPHMFVDLGDYVFLSGLKDGTQGLWLLISRSLGQTHVQLTQVRPADVPPIELSSASLTSASGVLETDLIATGRYVLADLTFDAGSARLDKASFASLQALGDYLIRHSDQSIALVGHTDSSGSHEANLDLSKQRAEAVRTMLLDQFPLISPTRVGCEGIGYFSPLASNAAPEDREINRRVEVILVPTRP</sequence>
<dbReference type="InterPro" id="IPR036737">
    <property type="entry name" value="OmpA-like_sf"/>
</dbReference>
<accession>A0AAN0VHA0</accession>
<proteinExistence type="predicted"/>
<evidence type="ECO:0000256" key="3">
    <source>
        <dbReference type="ARBA" id="ARBA00023237"/>
    </source>
</evidence>
<dbReference type="AlphaFoldDB" id="A0AAN0VHA0"/>
<keyword evidence="2 4" id="KW-0472">Membrane</keyword>
<keyword evidence="3" id="KW-0998">Cell outer membrane</keyword>
<evidence type="ECO:0000256" key="2">
    <source>
        <dbReference type="ARBA" id="ARBA00023136"/>
    </source>
</evidence>
<dbReference type="InterPro" id="IPR050330">
    <property type="entry name" value="Bact_OuterMem_StrucFunc"/>
</dbReference>
<organism evidence="6 7">
    <name type="scientific">Planktomarina temperata RCA23</name>
    <dbReference type="NCBI Taxonomy" id="666509"/>
    <lineage>
        <taxon>Bacteria</taxon>
        <taxon>Pseudomonadati</taxon>
        <taxon>Pseudomonadota</taxon>
        <taxon>Alphaproteobacteria</taxon>
        <taxon>Rhodobacterales</taxon>
        <taxon>Paracoccaceae</taxon>
        <taxon>Planktomarina</taxon>
    </lineage>
</organism>
<dbReference type="PROSITE" id="PS51123">
    <property type="entry name" value="OMPA_2"/>
    <property type="match status" value="1"/>
</dbReference>
<dbReference type="Gene3D" id="3.30.1330.60">
    <property type="entry name" value="OmpA-like domain"/>
    <property type="match status" value="1"/>
</dbReference>
<feature type="domain" description="OmpA-like" evidence="5">
    <location>
        <begin position="157"/>
        <end position="279"/>
    </location>
</feature>
<dbReference type="EMBL" id="CP003984">
    <property type="protein sequence ID" value="AII85897.1"/>
    <property type="molecule type" value="Genomic_DNA"/>
</dbReference>
<keyword evidence="7" id="KW-1185">Reference proteome</keyword>
<gene>
    <name evidence="6" type="ORF">RCA23_c03350</name>
</gene>
<dbReference type="KEGG" id="ptp:RCA23_c03350"/>
<evidence type="ECO:0000259" key="5">
    <source>
        <dbReference type="PROSITE" id="PS51123"/>
    </source>
</evidence>
<dbReference type="InterPro" id="IPR006665">
    <property type="entry name" value="OmpA-like"/>
</dbReference>
<dbReference type="PRINTS" id="PR01021">
    <property type="entry name" value="OMPADOMAIN"/>
</dbReference>
<protein>
    <recommendedName>
        <fullName evidence="5">OmpA-like domain-containing protein</fullName>
    </recommendedName>
</protein>
<name>A0AAN0VHA0_9RHOB</name>
<evidence type="ECO:0000256" key="4">
    <source>
        <dbReference type="PROSITE-ProRule" id="PRU00473"/>
    </source>
</evidence>
<evidence type="ECO:0000313" key="6">
    <source>
        <dbReference type="EMBL" id="AII85897.1"/>
    </source>
</evidence>
<dbReference type="SUPFAM" id="SSF103088">
    <property type="entry name" value="OmpA-like"/>
    <property type="match status" value="1"/>
</dbReference>
<dbReference type="PANTHER" id="PTHR30329:SF21">
    <property type="entry name" value="LIPOPROTEIN YIAD-RELATED"/>
    <property type="match status" value="1"/>
</dbReference>
<dbReference type="Proteomes" id="UP000028680">
    <property type="component" value="Chromosome"/>
</dbReference>
<evidence type="ECO:0000313" key="7">
    <source>
        <dbReference type="Proteomes" id="UP000028680"/>
    </source>
</evidence>